<gene>
    <name evidence="1" type="ORF">ACFFF6_11310</name>
</gene>
<evidence type="ECO:0000313" key="2">
    <source>
        <dbReference type="Proteomes" id="UP001589793"/>
    </source>
</evidence>
<protein>
    <submittedName>
        <fullName evidence="1">Uncharacterized protein</fullName>
    </submittedName>
</protein>
<evidence type="ECO:0000313" key="1">
    <source>
        <dbReference type="EMBL" id="MFC0674543.1"/>
    </source>
</evidence>
<reference evidence="1 2" key="1">
    <citation type="submission" date="2024-09" db="EMBL/GenBank/DDBJ databases">
        <authorList>
            <person name="Sun Q."/>
            <person name="Mori K."/>
        </authorList>
    </citation>
    <scope>NUCLEOTIDE SEQUENCE [LARGE SCALE GENOMIC DNA]</scope>
    <source>
        <strain evidence="1 2">CICC 10874</strain>
    </source>
</reference>
<dbReference type="RefSeq" id="WP_376980732.1">
    <property type="nucleotide sequence ID" value="NZ_JBHLSV010000012.1"/>
</dbReference>
<organism evidence="1 2">
    <name type="scientific">Brachybacterium hainanense</name>
    <dbReference type="NCBI Taxonomy" id="1541174"/>
    <lineage>
        <taxon>Bacteria</taxon>
        <taxon>Bacillati</taxon>
        <taxon>Actinomycetota</taxon>
        <taxon>Actinomycetes</taxon>
        <taxon>Micrococcales</taxon>
        <taxon>Dermabacteraceae</taxon>
        <taxon>Brachybacterium</taxon>
    </lineage>
</organism>
<name>A0ABV6RF39_9MICO</name>
<comment type="caution">
    <text evidence="1">The sequence shown here is derived from an EMBL/GenBank/DDBJ whole genome shotgun (WGS) entry which is preliminary data.</text>
</comment>
<keyword evidence="2" id="KW-1185">Reference proteome</keyword>
<dbReference type="EMBL" id="JBHLSV010000012">
    <property type="protein sequence ID" value="MFC0674543.1"/>
    <property type="molecule type" value="Genomic_DNA"/>
</dbReference>
<sequence>MRLGRQRLVHLLGADANALIFAHDAWSTRPDPAATVSWDA</sequence>
<dbReference type="Proteomes" id="UP001589793">
    <property type="component" value="Unassembled WGS sequence"/>
</dbReference>
<proteinExistence type="predicted"/>
<accession>A0ABV6RF39</accession>